<dbReference type="STRING" id="134601.AFA91_30710"/>
<name>A0A0K0XDV0_MYCGD</name>
<evidence type="ECO:0000313" key="3">
    <source>
        <dbReference type="Proteomes" id="UP000062255"/>
    </source>
</evidence>
<organism evidence="2 3">
    <name type="scientific">Mycolicibacterium goodii</name>
    <name type="common">Mycobacterium goodii</name>
    <dbReference type="NCBI Taxonomy" id="134601"/>
    <lineage>
        <taxon>Bacteria</taxon>
        <taxon>Bacillati</taxon>
        <taxon>Actinomycetota</taxon>
        <taxon>Actinomycetes</taxon>
        <taxon>Mycobacteriales</taxon>
        <taxon>Mycobacteriaceae</taxon>
        <taxon>Mycolicibacterium</taxon>
    </lineage>
</organism>
<dbReference type="KEGG" id="mgo:AFA91_30710"/>
<gene>
    <name evidence="2" type="ORF">AFA91_30710</name>
</gene>
<dbReference type="PATRIC" id="fig|134601.6.peg.6349"/>
<feature type="compositionally biased region" description="Basic and acidic residues" evidence="1">
    <location>
        <begin position="1"/>
        <end position="11"/>
    </location>
</feature>
<evidence type="ECO:0000313" key="2">
    <source>
        <dbReference type="EMBL" id="AKS35561.1"/>
    </source>
</evidence>
<feature type="region of interest" description="Disordered" evidence="1">
    <location>
        <begin position="1"/>
        <end position="72"/>
    </location>
</feature>
<protein>
    <submittedName>
        <fullName evidence="2">Uncharacterized protein</fullName>
    </submittedName>
</protein>
<sequence length="129" mass="13646">MVQGVGDHDLGALRPGGSRGAVRQPPRAPRVDLDGGQRTGQPLQRQGQRAVTGPDLDDGTACVRDDFDDIGDDAPIGQEVLAEFVPAVMWGGHGSPRSQGQVQVPRRSVCEVDPPLDGAGPQVGRHRDR</sequence>
<dbReference type="EMBL" id="CP012150">
    <property type="protein sequence ID" value="AKS35561.1"/>
    <property type="molecule type" value="Genomic_DNA"/>
</dbReference>
<dbReference type="Proteomes" id="UP000062255">
    <property type="component" value="Chromosome"/>
</dbReference>
<feature type="region of interest" description="Disordered" evidence="1">
    <location>
        <begin position="90"/>
        <end position="129"/>
    </location>
</feature>
<evidence type="ECO:0000256" key="1">
    <source>
        <dbReference type="SAM" id="MobiDB-lite"/>
    </source>
</evidence>
<dbReference type="AlphaFoldDB" id="A0A0K0XDV0"/>
<reference evidence="2 3" key="1">
    <citation type="submission" date="2015-07" db="EMBL/GenBank/DDBJ databases">
        <title>Complete genome sequence of Mycobacterium goodii X7B, a facultative thermophilic biodesulfurizing bacterium.</title>
        <authorList>
            <person name="Yu B."/>
            <person name="Li F."/>
            <person name="Xu P."/>
        </authorList>
    </citation>
    <scope>NUCLEOTIDE SEQUENCE [LARGE SCALE GENOMIC DNA]</scope>
    <source>
        <strain evidence="2 3">X7B</strain>
    </source>
</reference>
<accession>A0A0K0XDV0</accession>
<feature type="compositionally biased region" description="Polar residues" evidence="1">
    <location>
        <begin position="39"/>
        <end position="49"/>
    </location>
</feature>
<proteinExistence type="predicted"/>